<feature type="region of interest" description="Disordered" evidence="1">
    <location>
        <begin position="34"/>
        <end position="72"/>
    </location>
</feature>
<name>A0AAV4UNI2_CAEEX</name>
<accession>A0AAV4UNI2</accession>
<dbReference type="AlphaFoldDB" id="A0AAV4UNI2"/>
<protein>
    <submittedName>
        <fullName evidence="2">Uncharacterized protein</fullName>
    </submittedName>
</protein>
<organism evidence="2 3">
    <name type="scientific">Caerostris extrusa</name>
    <name type="common">Bark spider</name>
    <name type="synonym">Caerostris bankana</name>
    <dbReference type="NCBI Taxonomy" id="172846"/>
    <lineage>
        <taxon>Eukaryota</taxon>
        <taxon>Metazoa</taxon>
        <taxon>Ecdysozoa</taxon>
        <taxon>Arthropoda</taxon>
        <taxon>Chelicerata</taxon>
        <taxon>Arachnida</taxon>
        <taxon>Araneae</taxon>
        <taxon>Araneomorphae</taxon>
        <taxon>Entelegynae</taxon>
        <taxon>Araneoidea</taxon>
        <taxon>Araneidae</taxon>
        <taxon>Caerostris</taxon>
    </lineage>
</organism>
<comment type="caution">
    <text evidence="2">The sequence shown here is derived from an EMBL/GenBank/DDBJ whole genome shotgun (WGS) entry which is preliminary data.</text>
</comment>
<dbReference type="EMBL" id="BPLR01013198">
    <property type="protein sequence ID" value="GIY59334.1"/>
    <property type="molecule type" value="Genomic_DNA"/>
</dbReference>
<reference evidence="2 3" key="1">
    <citation type="submission" date="2021-06" db="EMBL/GenBank/DDBJ databases">
        <title>Caerostris extrusa draft genome.</title>
        <authorList>
            <person name="Kono N."/>
            <person name="Arakawa K."/>
        </authorList>
    </citation>
    <scope>NUCLEOTIDE SEQUENCE [LARGE SCALE GENOMIC DNA]</scope>
</reference>
<gene>
    <name evidence="2" type="ORF">CEXT_405691</name>
</gene>
<evidence type="ECO:0000256" key="1">
    <source>
        <dbReference type="SAM" id="MobiDB-lite"/>
    </source>
</evidence>
<proteinExistence type="predicted"/>
<evidence type="ECO:0000313" key="3">
    <source>
        <dbReference type="Proteomes" id="UP001054945"/>
    </source>
</evidence>
<dbReference type="Proteomes" id="UP001054945">
    <property type="component" value="Unassembled WGS sequence"/>
</dbReference>
<keyword evidence="3" id="KW-1185">Reference proteome</keyword>
<feature type="compositionally biased region" description="Basic and acidic residues" evidence="1">
    <location>
        <begin position="35"/>
        <end position="45"/>
    </location>
</feature>
<evidence type="ECO:0000313" key="2">
    <source>
        <dbReference type="EMBL" id="GIY59334.1"/>
    </source>
</evidence>
<sequence length="72" mass="8364">MDGHERNQRMDLMECRLPVLNRLTSPEIPLLRNTSFREHKKKSDVEDPGPLQLNSSEHLESSRVPISPCRKI</sequence>